<dbReference type="InterPro" id="IPR002110">
    <property type="entry name" value="Ankyrin_rpt"/>
</dbReference>
<evidence type="ECO:0000256" key="2">
    <source>
        <dbReference type="ARBA" id="ARBA00023043"/>
    </source>
</evidence>
<dbReference type="Pfam" id="PF12796">
    <property type="entry name" value="Ank_2"/>
    <property type="match status" value="1"/>
</dbReference>
<keyword evidence="1" id="KW-0677">Repeat</keyword>
<keyword evidence="6" id="KW-1185">Reference proteome</keyword>
<keyword evidence="2 3" id="KW-0040">ANK repeat</keyword>
<dbReference type="EMBL" id="ONZP01000055">
    <property type="protein sequence ID" value="SPJ72217.1"/>
    <property type="molecule type" value="Genomic_DNA"/>
</dbReference>
<feature type="repeat" description="ANK" evidence="3">
    <location>
        <begin position="601"/>
        <end position="633"/>
    </location>
</feature>
<evidence type="ECO:0000256" key="1">
    <source>
        <dbReference type="ARBA" id="ARBA00022737"/>
    </source>
</evidence>
<dbReference type="Proteomes" id="UP001187734">
    <property type="component" value="Unassembled WGS sequence"/>
</dbReference>
<evidence type="ECO:0008006" key="7">
    <source>
        <dbReference type="Google" id="ProtNLM"/>
    </source>
</evidence>
<dbReference type="SUPFAM" id="SSF48403">
    <property type="entry name" value="Ankyrin repeat"/>
    <property type="match status" value="1"/>
</dbReference>
<dbReference type="SMART" id="SM00248">
    <property type="entry name" value="ANK"/>
    <property type="match status" value="8"/>
</dbReference>
<gene>
    <name evidence="5" type="ORF">FTOL_01945</name>
</gene>
<dbReference type="PANTHER" id="PTHR24198">
    <property type="entry name" value="ANKYRIN REPEAT AND PROTEIN KINASE DOMAIN-CONTAINING PROTEIN"/>
    <property type="match status" value="1"/>
</dbReference>
<evidence type="ECO:0000313" key="6">
    <source>
        <dbReference type="Proteomes" id="UP001187734"/>
    </source>
</evidence>
<organism evidence="5 6">
    <name type="scientific">Fusarium torulosum</name>
    <dbReference type="NCBI Taxonomy" id="33205"/>
    <lineage>
        <taxon>Eukaryota</taxon>
        <taxon>Fungi</taxon>
        <taxon>Dikarya</taxon>
        <taxon>Ascomycota</taxon>
        <taxon>Pezizomycotina</taxon>
        <taxon>Sordariomycetes</taxon>
        <taxon>Hypocreomycetidae</taxon>
        <taxon>Hypocreales</taxon>
        <taxon>Nectriaceae</taxon>
        <taxon>Fusarium</taxon>
    </lineage>
</organism>
<sequence length="733" mass="81480">MAEVFGIIAGALGVLDVSKRGIDHLDHVCSRWRNAPQELLDLRNEVEDLRVVLDQVMEAKLTIETASRQDAPLAAALDEQYRKANDQITALEEILNDLNGIASYKKKYKWVRKEGKIEVIKMQVRRVRQTISSLLITHGVIKSTRVELDILSVISVGNQQHQSVNSKLDTLSSDISKARNEVAAAHSDVQNSAAANSQQLAASFADSKLEVTNMFRDVVSHFDTRFDHLGAFGAIPHRQGPGPNNQYQTIRFTTTRRATCSQACDCHCHSSSISSSTWQLPQILCFIIGTLFLRYTGWPAKFVSCEPDCKTRRQTSLRFTYIFPVWFIQCSILFYLQKIANRKPEMVLAIKNRVRWQDNPMFYACLIGDLNQVEMLYRNSPWYARDIRDVDGTNPIFWALCRHHVEVAKFLNSVDGGVDNENDDGECVKSYFAVRAITEYSKPGVFDSDIHQLLRLREYIDELGLPEITRSVLGLPGSHSLQHLIEDFPLRSASEAKIEDEFGKTALHWACRQGNEEGVDQLVKLGANVNAASSNGPTPLHEAGMSKKSSECVKILFKAGVVLRRNVYGNTPLHVACAEGIVETVESLLDHGVPIEDLNKAGQTPLLLAAEFNEISNLKLLLDRGADMGVVDQDGGTALHVGVWVNAHECVCELLRRGANPRSVDSDGANILHAAAEDGDETTLDILAKDGLRGLDVDAKDHNGRTAQEIFDSRAEVTDGLRSAFERLIKAIL</sequence>
<dbReference type="Gene3D" id="1.25.40.20">
    <property type="entry name" value="Ankyrin repeat-containing domain"/>
    <property type="match status" value="3"/>
</dbReference>
<evidence type="ECO:0000256" key="4">
    <source>
        <dbReference type="SAM" id="Coils"/>
    </source>
</evidence>
<proteinExistence type="predicted"/>
<keyword evidence="4" id="KW-0175">Coiled coil</keyword>
<dbReference type="PROSITE" id="PS50297">
    <property type="entry name" value="ANK_REP_REGION"/>
    <property type="match status" value="3"/>
</dbReference>
<feature type="repeat" description="ANK" evidence="3">
    <location>
        <begin position="568"/>
        <end position="600"/>
    </location>
</feature>
<name>A0AAE8M140_9HYPO</name>
<feature type="repeat" description="ANK" evidence="3">
    <location>
        <begin position="634"/>
        <end position="666"/>
    </location>
</feature>
<dbReference type="PROSITE" id="PS50088">
    <property type="entry name" value="ANK_REPEAT"/>
    <property type="match status" value="4"/>
</dbReference>
<dbReference type="AlphaFoldDB" id="A0AAE8M140"/>
<accession>A0AAE8M140</accession>
<dbReference type="InterPro" id="IPR036770">
    <property type="entry name" value="Ankyrin_rpt-contain_sf"/>
</dbReference>
<reference evidence="5" key="1">
    <citation type="submission" date="2018-03" db="EMBL/GenBank/DDBJ databases">
        <authorList>
            <person name="Guldener U."/>
        </authorList>
    </citation>
    <scope>NUCLEOTIDE SEQUENCE</scope>
</reference>
<evidence type="ECO:0000256" key="3">
    <source>
        <dbReference type="PROSITE-ProRule" id="PRU00023"/>
    </source>
</evidence>
<dbReference type="PANTHER" id="PTHR24198:SF194">
    <property type="entry name" value="INVERSIN-A"/>
    <property type="match status" value="1"/>
</dbReference>
<protein>
    <recommendedName>
        <fullName evidence="7">Ankyrin repeat protein</fullName>
    </recommendedName>
</protein>
<evidence type="ECO:0000313" key="5">
    <source>
        <dbReference type="EMBL" id="SPJ72217.1"/>
    </source>
</evidence>
<dbReference type="Pfam" id="PF00023">
    <property type="entry name" value="Ank"/>
    <property type="match status" value="2"/>
</dbReference>
<feature type="repeat" description="ANK" evidence="3">
    <location>
        <begin position="502"/>
        <end position="534"/>
    </location>
</feature>
<comment type="caution">
    <text evidence="5">The sequence shown here is derived from an EMBL/GenBank/DDBJ whole genome shotgun (WGS) entry which is preliminary data.</text>
</comment>
<feature type="coiled-coil region" evidence="4">
    <location>
        <begin position="39"/>
        <end position="101"/>
    </location>
</feature>